<feature type="signal peptide" evidence="1">
    <location>
        <begin position="1"/>
        <end position="20"/>
    </location>
</feature>
<dbReference type="Proteomes" id="UP000663090">
    <property type="component" value="Chromosome"/>
</dbReference>
<organism evidence="3 4">
    <name type="scientific">Myxococcus landrumensis</name>
    <dbReference type="NCBI Taxonomy" id="2813577"/>
    <lineage>
        <taxon>Bacteria</taxon>
        <taxon>Pseudomonadati</taxon>
        <taxon>Myxococcota</taxon>
        <taxon>Myxococcia</taxon>
        <taxon>Myxococcales</taxon>
        <taxon>Cystobacterineae</taxon>
        <taxon>Myxococcaceae</taxon>
        <taxon>Myxococcus</taxon>
    </lineage>
</organism>
<dbReference type="PANTHER" id="PTHR34406:SF1">
    <property type="entry name" value="PROTEIN YCEI"/>
    <property type="match status" value="1"/>
</dbReference>
<feature type="domain" description="Lipid/polyisoprenoid-binding YceI-like" evidence="2">
    <location>
        <begin position="26"/>
        <end position="188"/>
    </location>
</feature>
<dbReference type="InterPro" id="IPR007372">
    <property type="entry name" value="Lipid/polyisoprenoid-bd_YceI"/>
</dbReference>
<dbReference type="RefSeq" id="WP_206713783.1">
    <property type="nucleotide sequence ID" value="NZ_CP071091.1"/>
</dbReference>
<sequence>MTARRLALLTTLLLALPVMAQGGAKTYALKKDSSTLTYKLHHPAHEVVGKAKPSDGKARLMPDGTLQVAVRANIKDFDSGNGNRDAHMMEVTEMAKYPIVDFKGVAKGVTMPTTFPAKVPVTLKGKLTFHGVTQDVEVPLTVVFKSASEVTTEGSFDISLDAYKVERPSLLMVKVDDKLVLEPALVFVVEGA</sequence>
<evidence type="ECO:0000259" key="2">
    <source>
        <dbReference type="SMART" id="SM00867"/>
    </source>
</evidence>
<evidence type="ECO:0000313" key="4">
    <source>
        <dbReference type="Proteomes" id="UP000663090"/>
    </source>
</evidence>
<dbReference type="SMART" id="SM00867">
    <property type="entry name" value="YceI"/>
    <property type="match status" value="1"/>
</dbReference>
<evidence type="ECO:0000256" key="1">
    <source>
        <dbReference type="SAM" id="SignalP"/>
    </source>
</evidence>
<keyword evidence="1" id="KW-0732">Signal</keyword>
<feature type="chain" id="PRO_5046602005" evidence="1">
    <location>
        <begin position="21"/>
        <end position="192"/>
    </location>
</feature>
<dbReference type="PANTHER" id="PTHR34406">
    <property type="entry name" value="PROTEIN YCEI"/>
    <property type="match status" value="1"/>
</dbReference>
<accession>A0ABX7N392</accession>
<proteinExistence type="predicted"/>
<reference evidence="3 4" key="1">
    <citation type="submission" date="2021-02" db="EMBL/GenBank/DDBJ databases">
        <title>De Novo genome assembly of isolated myxobacteria.</title>
        <authorList>
            <person name="Stevens D.C."/>
        </authorList>
    </citation>
    <scope>NUCLEOTIDE SEQUENCE [LARGE SCALE GENOMIC DNA]</scope>
    <source>
        <strain evidence="3 4">SCHIC003</strain>
    </source>
</reference>
<dbReference type="EMBL" id="CP071091">
    <property type="protein sequence ID" value="QSQ12049.1"/>
    <property type="molecule type" value="Genomic_DNA"/>
</dbReference>
<evidence type="ECO:0000313" key="3">
    <source>
        <dbReference type="EMBL" id="QSQ12049.1"/>
    </source>
</evidence>
<dbReference type="SUPFAM" id="SSF101874">
    <property type="entry name" value="YceI-like"/>
    <property type="match status" value="1"/>
</dbReference>
<dbReference type="InterPro" id="IPR036761">
    <property type="entry name" value="TTHA0802/YceI-like_sf"/>
</dbReference>
<protein>
    <submittedName>
        <fullName evidence="3">YceI family protein</fullName>
    </submittedName>
</protein>
<gene>
    <name evidence="3" type="ORF">JY572_27165</name>
</gene>
<dbReference type="Pfam" id="PF04264">
    <property type="entry name" value="YceI"/>
    <property type="match status" value="1"/>
</dbReference>
<dbReference type="Gene3D" id="2.40.128.110">
    <property type="entry name" value="Lipid/polyisoprenoid-binding, YceI-like"/>
    <property type="match status" value="1"/>
</dbReference>
<keyword evidence="4" id="KW-1185">Reference proteome</keyword>
<name>A0ABX7N392_9BACT</name>